<dbReference type="InterPro" id="IPR004837">
    <property type="entry name" value="NaCa_Exmemb"/>
</dbReference>
<dbReference type="GO" id="GO:0008273">
    <property type="term" value="F:calcium, potassium:sodium antiporter activity"/>
    <property type="evidence" value="ECO:0007669"/>
    <property type="project" value="TreeGrafter"/>
</dbReference>
<organism evidence="7 8">
    <name type="scientific">PS1 clade bacterium</name>
    <dbReference type="NCBI Taxonomy" id="2175152"/>
    <lineage>
        <taxon>Bacteria</taxon>
        <taxon>Pseudomonadati</taxon>
        <taxon>Pseudomonadota</taxon>
        <taxon>Alphaproteobacteria</taxon>
        <taxon>PS1 clade</taxon>
    </lineage>
</organism>
<protein>
    <submittedName>
        <fullName evidence="7">Sodium:calcium antiporter</fullName>
    </submittedName>
</protein>
<sequence length="312" mass="32327">MFEAILLVLGGFILLGGGGEGLVSGAVSLADRLKVPPLIIGLTIIAFGTSAPELTVSIQAAFQGQPDIAIGNIIGSNISNMLLVLGVSALIQPIIVQGKELNRDGVFMLLVTLGFSLVAFYGDITHLIAAGMVGMIVLYTVYLYRLGGDENVTQEVTENPLAGARVPVSLIILVLGTIAVVWGADLLVKGAVILAMEFGVSEGVIGLTVVAIGTSLPELAISVLAAFRGHAALAVGNIVGSNIYNILLILGVTGLVHPISIAPDFLTMDIWVLIGVSGLTVFLLSYQQGISRVFGGLFLATYILYIGLLFGA</sequence>
<dbReference type="InterPro" id="IPR004481">
    <property type="entry name" value="K/Na/Ca-exchanger"/>
</dbReference>
<feature type="transmembrane region" description="Helical" evidence="5">
    <location>
        <begin position="68"/>
        <end position="95"/>
    </location>
</feature>
<dbReference type="AlphaFoldDB" id="A0A368DT06"/>
<evidence type="ECO:0000256" key="3">
    <source>
        <dbReference type="ARBA" id="ARBA00022989"/>
    </source>
</evidence>
<evidence type="ECO:0000256" key="4">
    <source>
        <dbReference type="ARBA" id="ARBA00023136"/>
    </source>
</evidence>
<dbReference type="EMBL" id="QOQF01000042">
    <property type="protein sequence ID" value="RCL74967.1"/>
    <property type="molecule type" value="Genomic_DNA"/>
</dbReference>
<name>A0A368DT06_9PROT</name>
<evidence type="ECO:0000256" key="5">
    <source>
        <dbReference type="SAM" id="Phobius"/>
    </source>
</evidence>
<dbReference type="GO" id="GO:0005262">
    <property type="term" value="F:calcium channel activity"/>
    <property type="evidence" value="ECO:0007669"/>
    <property type="project" value="TreeGrafter"/>
</dbReference>
<dbReference type="GO" id="GO:0005886">
    <property type="term" value="C:plasma membrane"/>
    <property type="evidence" value="ECO:0007669"/>
    <property type="project" value="TreeGrafter"/>
</dbReference>
<dbReference type="Gene3D" id="1.20.1420.30">
    <property type="entry name" value="NCX, central ion-binding region"/>
    <property type="match status" value="1"/>
</dbReference>
<dbReference type="Proteomes" id="UP000252132">
    <property type="component" value="Unassembled WGS sequence"/>
</dbReference>
<feature type="transmembrane region" description="Helical" evidence="5">
    <location>
        <begin position="243"/>
        <end position="262"/>
    </location>
</feature>
<gene>
    <name evidence="7" type="ORF">DBW69_06850</name>
</gene>
<reference evidence="7 8" key="1">
    <citation type="journal article" date="2018" name="Microbiome">
        <title>Fine metagenomic profile of the Mediterranean stratified and mixed water columns revealed by assembly and recruitment.</title>
        <authorList>
            <person name="Haro-Moreno J.M."/>
            <person name="Lopez-Perez M."/>
            <person name="De La Torre J.R."/>
            <person name="Picazo A."/>
            <person name="Camacho A."/>
            <person name="Rodriguez-Valera F."/>
        </authorList>
    </citation>
    <scope>NUCLEOTIDE SEQUENCE [LARGE SCALE GENOMIC DNA]</scope>
    <source>
        <strain evidence="7">MED-G55</strain>
    </source>
</reference>
<keyword evidence="4 5" id="KW-0472">Membrane</keyword>
<comment type="caution">
    <text evidence="7">The sequence shown here is derived from an EMBL/GenBank/DDBJ whole genome shotgun (WGS) entry which is preliminary data.</text>
</comment>
<feature type="transmembrane region" description="Helical" evidence="5">
    <location>
        <begin position="164"/>
        <end position="184"/>
    </location>
</feature>
<dbReference type="PANTHER" id="PTHR10846:SF8">
    <property type="entry name" value="INNER MEMBRANE PROTEIN YRBG"/>
    <property type="match status" value="1"/>
</dbReference>
<dbReference type="Gene3D" id="6.10.280.80">
    <property type="entry name" value="NCX, peripheral helical region"/>
    <property type="match status" value="1"/>
</dbReference>
<evidence type="ECO:0000256" key="1">
    <source>
        <dbReference type="ARBA" id="ARBA00004141"/>
    </source>
</evidence>
<feature type="transmembrane region" description="Helical" evidence="5">
    <location>
        <begin position="268"/>
        <end position="286"/>
    </location>
</feature>
<proteinExistence type="predicted"/>
<feature type="transmembrane region" description="Helical" evidence="5">
    <location>
        <begin position="293"/>
        <end position="311"/>
    </location>
</feature>
<dbReference type="NCBIfam" id="TIGR00367">
    <property type="entry name" value="calcium/sodium antiporter"/>
    <property type="match status" value="1"/>
</dbReference>
<feature type="transmembrane region" description="Helical" evidence="5">
    <location>
        <begin position="127"/>
        <end position="144"/>
    </location>
</feature>
<evidence type="ECO:0000313" key="7">
    <source>
        <dbReference type="EMBL" id="RCL74967.1"/>
    </source>
</evidence>
<accession>A0A368DT06</accession>
<evidence type="ECO:0000259" key="6">
    <source>
        <dbReference type="Pfam" id="PF01699"/>
    </source>
</evidence>
<feature type="transmembrane region" description="Helical" evidence="5">
    <location>
        <begin position="101"/>
        <end position="120"/>
    </location>
</feature>
<dbReference type="Pfam" id="PF01699">
    <property type="entry name" value="Na_Ca_ex"/>
    <property type="match status" value="2"/>
</dbReference>
<evidence type="ECO:0000256" key="2">
    <source>
        <dbReference type="ARBA" id="ARBA00022692"/>
    </source>
</evidence>
<dbReference type="GO" id="GO:0006874">
    <property type="term" value="P:intracellular calcium ion homeostasis"/>
    <property type="evidence" value="ECO:0007669"/>
    <property type="project" value="TreeGrafter"/>
</dbReference>
<keyword evidence="3 5" id="KW-1133">Transmembrane helix</keyword>
<dbReference type="InterPro" id="IPR044880">
    <property type="entry name" value="NCX_ion-bd_dom_sf"/>
</dbReference>
<feature type="domain" description="Sodium/calcium exchanger membrane region" evidence="6">
    <location>
        <begin position="4"/>
        <end position="144"/>
    </location>
</feature>
<dbReference type="PANTHER" id="PTHR10846">
    <property type="entry name" value="SODIUM/POTASSIUM/CALCIUM EXCHANGER"/>
    <property type="match status" value="1"/>
</dbReference>
<feature type="domain" description="Sodium/calcium exchanger membrane region" evidence="6">
    <location>
        <begin position="169"/>
        <end position="310"/>
    </location>
</feature>
<feature type="transmembrane region" description="Helical" evidence="5">
    <location>
        <begin position="35"/>
        <end position="56"/>
    </location>
</feature>
<comment type="subcellular location">
    <subcellularLocation>
        <location evidence="1">Membrane</location>
        <topology evidence="1">Multi-pass membrane protein</topology>
    </subcellularLocation>
</comment>
<keyword evidence="2 5" id="KW-0812">Transmembrane</keyword>
<evidence type="ECO:0000313" key="8">
    <source>
        <dbReference type="Proteomes" id="UP000252132"/>
    </source>
</evidence>